<name>B1FH81_9BURK</name>
<evidence type="ECO:0000313" key="1">
    <source>
        <dbReference type="EMBL" id="EDT03066.1"/>
    </source>
</evidence>
<reference evidence="1 2" key="1">
    <citation type="submission" date="2008-03" db="EMBL/GenBank/DDBJ databases">
        <title>Sequencing of the draft genome and assembly of Burkholderia ambifaria IOP40-10.</title>
        <authorList>
            <consortium name="US DOE Joint Genome Institute (JGI-PGF)"/>
            <person name="Copeland A."/>
            <person name="Lucas S."/>
            <person name="Lapidus A."/>
            <person name="Glavina del Rio T."/>
            <person name="Dalin E."/>
            <person name="Tice H."/>
            <person name="Bruce D."/>
            <person name="Goodwin L."/>
            <person name="Pitluck S."/>
            <person name="Larimer F."/>
            <person name="Land M.L."/>
            <person name="Hauser L."/>
            <person name="Tiedje J."/>
            <person name="Richardson P."/>
        </authorList>
    </citation>
    <scope>NUCLEOTIDE SEQUENCE [LARGE SCALE GENOMIC DNA]</scope>
    <source>
        <strain evidence="1 2">IOP40-10</strain>
    </source>
</reference>
<proteinExistence type="predicted"/>
<dbReference type="Proteomes" id="UP000005463">
    <property type="component" value="Unassembled WGS sequence"/>
</dbReference>
<comment type="caution">
    <text evidence="1">The sequence shown here is derived from an EMBL/GenBank/DDBJ whole genome shotgun (WGS) entry which is preliminary data.</text>
</comment>
<protein>
    <submittedName>
        <fullName evidence="1">Fusaric acid resistance protein conserved region</fullName>
    </submittedName>
</protein>
<dbReference type="AlphaFoldDB" id="B1FH81"/>
<organism evidence="1 2">
    <name type="scientific">Burkholderia ambifaria IOP40-10</name>
    <dbReference type="NCBI Taxonomy" id="396596"/>
    <lineage>
        <taxon>Bacteria</taxon>
        <taxon>Pseudomonadati</taxon>
        <taxon>Pseudomonadota</taxon>
        <taxon>Betaproteobacteria</taxon>
        <taxon>Burkholderiales</taxon>
        <taxon>Burkholderiaceae</taxon>
        <taxon>Burkholderia</taxon>
        <taxon>Burkholderia cepacia complex</taxon>
    </lineage>
</organism>
<dbReference type="EMBL" id="ABLC01000085">
    <property type="protein sequence ID" value="EDT03066.1"/>
    <property type="molecule type" value="Genomic_DNA"/>
</dbReference>
<dbReference type="PATRIC" id="fig|396596.7.peg.4223"/>
<accession>B1FH81</accession>
<sequence>MPAPPPAATPADPARDALLNLIDTRLAHIADAARQATPKEPAPHARP</sequence>
<evidence type="ECO:0000313" key="2">
    <source>
        <dbReference type="Proteomes" id="UP000005463"/>
    </source>
</evidence>
<gene>
    <name evidence="1" type="ORF">BamIOP4010DRAFT_3391</name>
</gene>